<feature type="domain" description="PAS" evidence="1">
    <location>
        <begin position="160"/>
        <end position="201"/>
    </location>
</feature>
<dbReference type="InterPro" id="IPR035965">
    <property type="entry name" value="PAS-like_dom_sf"/>
</dbReference>
<dbReference type="NCBIfam" id="TIGR00229">
    <property type="entry name" value="sensory_box"/>
    <property type="match status" value="1"/>
</dbReference>
<dbReference type="Gene3D" id="3.30.450.20">
    <property type="entry name" value="PAS domain"/>
    <property type="match status" value="2"/>
</dbReference>
<gene>
    <name evidence="2" type="ORF">LCGC14_2507400</name>
</gene>
<dbReference type="SUPFAM" id="SSF55785">
    <property type="entry name" value="PYP-like sensor domain (PAS domain)"/>
    <property type="match status" value="2"/>
</dbReference>
<dbReference type="Pfam" id="PF13188">
    <property type="entry name" value="PAS_8"/>
    <property type="match status" value="1"/>
</dbReference>
<evidence type="ECO:0000259" key="1">
    <source>
        <dbReference type="PROSITE" id="PS50112"/>
    </source>
</evidence>
<dbReference type="PROSITE" id="PS50112">
    <property type="entry name" value="PAS"/>
    <property type="match status" value="1"/>
</dbReference>
<feature type="non-terminal residue" evidence="2">
    <location>
        <position position="244"/>
    </location>
</feature>
<sequence>MIDVGEGQNKNYELLFRSIYMDSPIGIEIYDSNGKLLDLNKSCMELFGILKKDDIRGFDLLKDPNIPNEQITRLKRGETVKFESYFDFEIVRTHKLYDTSKTGNIYLGVTITPLFLGDDNSISNYLVQIQDISDRKKNDQKLRLFNFKTENQISREIYDSEKKLKNLIEAIPIGITITSFDDRIFDCNSQAVKMLGYDSKEEFLEISALDLYSNPNDRIKFLELHRGGLVKDFDVLAKRKDGST</sequence>
<comment type="caution">
    <text evidence="2">The sequence shown here is derived from an EMBL/GenBank/DDBJ whole genome shotgun (WGS) entry which is preliminary data.</text>
</comment>
<dbReference type="InterPro" id="IPR000014">
    <property type="entry name" value="PAS"/>
</dbReference>
<dbReference type="SMART" id="SM00091">
    <property type="entry name" value="PAS"/>
    <property type="match status" value="2"/>
</dbReference>
<name>A0A0F9B075_9ZZZZ</name>
<organism evidence="2">
    <name type="scientific">marine sediment metagenome</name>
    <dbReference type="NCBI Taxonomy" id="412755"/>
    <lineage>
        <taxon>unclassified sequences</taxon>
        <taxon>metagenomes</taxon>
        <taxon>ecological metagenomes</taxon>
    </lineage>
</organism>
<dbReference type="CDD" id="cd00130">
    <property type="entry name" value="PAS"/>
    <property type="match status" value="1"/>
</dbReference>
<protein>
    <recommendedName>
        <fullName evidence="1">PAS domain-containing protein</fullName>
    </recommendedName>
</protein>
<evidence type="ECO:0000313" key="2">
    <source>
        <dbReference type="EMBL" id="KKL15259.1"/>
    </source>
</evidence>
<reference evidence="2" key="1">
    <citation type="journal article" date="2015" name="Nature">
        <title>Complex archaea that bridge the gap between prokaryotes and eukaryotes.</title>
        <authorList>
            <person name="Spang A."/>
            <person name="Saw J.H."/>
            <person name="Jorgensen S.L."/>
            <person name="Zaremba-Niedzwiedzka K."/>
            <person name="Martijn J."/>
            <person name="Lind A.E."/>
            <person name="van Eijk R."/>
            <person name="Schleper C."/>
            <person name="Guy L."/>
            <person name="Ettema T.J."/>
        </authorList>
    </citation>
    <scope>NUCLEOTIDE SEQUENCE</scope>
</reference>
<dbReference type="AlphaFoldDB" id="A0A0F9B075"/>
<dbReference type="EMBL" id="LAZR01040129">
    <property type="protein sequence ID" value="KKL15259.1"/>
    <property type="molecule type" value="Genomic_DNA"/>
</dbReference>
<proteinExistence type="predicted"/>
<dbReference type="Pfam" id="PF13426">
    <property type="entry name" value="PAS_9"/>
    <property type="match status" value="1"/>
</dbReference>
<accession>A0A0F9B075</accession>